<dbReference type="Proteomes" id="UP001233999">
    <property type="component" value="Unassembled WGS sequence"/>
</dbReference>
<name>A0AAD8A3Y9_DIPPU</name>
<feature type="non-terminal residue" evidence="1">
    <location>
        <position position="1"/>
    </location>
</feature>
<reference evidence="1" key="1">
    <citation type="journal article" date="2023" name="IScience">
        <title>Live-bearing cockroach genome reveals convergent evolutionary mechanisms linked to viviparity in insects and beyond.</title>
        <authorList>
            <person name="Fouks B."/>
            <person name="Harrison M.C."/>
            <person name="Mikhailova A.A."/>
            <person name="Marchal E."/>
            <person name="English S."/>
            <person name="Carruthers M."/>
            <person name="Jennings E.C."/>
            <person name="Chiamaka E.L."/>
            <person name="Frigard R.A."/>
            <person name="Pippel M."/>
            <person name="Attardo G.M."/>
            <person name="Benoit J.B."/>
            <person name="Bornberg-Bauer E."/>
            <person name="Tobe S.S."/>
        </authorList>
    </citation>
    <scope>NUCLEOTIDE SEQUENCE</scope>
    <source>
        <strain evidence="1">Stay&amp;Tobe</strain>
    </source>
</reference>
<accession>A0AAD8A3Y9</accession>
<sequence>ALIAESMNHEDSMDLFRHTTQLGIHPESCIGYSHWVCTTLKSDINRSDPRYVYSIERMYAIPVAEDCMV</sequence>
<keyword evidence="2" id="KW-1185">Reference proteome</keyword>
<reference evidence="1" key="2">
    <citation type="submission" date="2023-05" db="EMBL/GenBank/DDBJ databases">
        <authorList>
            <person name="Fouks B."/>
        </authorList>
    </citation>
    <scope>NUCLEOTIDE SEQUENCE</scope>
    <source>
        <strain evidence="1">Stay&amp;Tobe</strain>
        <tissue evidence="1">Testes</tissue>
    </source>
</reference>
<evidence type="ECO:0000313" key="2">
    <source>
        <dbReference type="Proteomes" id="UP001233999"/>
    </source>
</evidence>
<dbReference type="AlphaFoldDB" id="A0AAD8A3Y9"/>
<organism evidence="1 2">
    <name type="scientific">Diploptera punctata</name>
    <name type="common">Pacific beetle cockroach</name>
    <dbReference type="NCBI Taxonomy" id="6984"/>
    <lineage>
        <taxon>Eukaryota</taxon>
        <taxon>Metazoa</taxon>
        <taxon>Ecdysozoa</taxon>
        <taxon>Arthropoda</taxon>
        <taxon>Hexapoda</taxon>
        <taxon>Insecta</taxon>
        <taxon>Pterygota</taxon>
        <taxon>Neoptera</taxon>
        <taxon>Polyneoptera</taxon>
        <taxon>Dictyoptera</taxon>
        <taxon>Blattodea</taxon>
        <taxon>Blaberoidea</taxon>
        <taxon>Blaberidae</taxon>
        <taxon>Diplopterinae</taxon>
        <taxon>Diploptera</taxon>
    </lineage>
</organism>
<proteinExistence type="predicted"/>
<feature type="non-terminal residue" evidence="1">
    <location>
        <position position="69"/>
    </location>
</feature>
<evidence type="ECO:0000313" key="1">
    <source>
        <dbReference type="EMBL" id="KAJ9592012.1"/>
    </source>
</evidence>
<comment type="caution">
    <text evidence="1">The sequence shown here is derived from an EMBL/GenBank/DDBJ whole genome shotgun (WGS) entry which is preliminary data.</text>
</comment>
<gene>
    <name evidence="1" type="ORF">L9F63_001451</name>
</gene>
<protein>
    <submittedName>
        <fullName evidence="1">Uncharacterized protein</fullName>
    </submittedName>
</protein>
<dbReference type="EMBL" id="JASPKZ010003850">
    <property type="protein sequence ID" value="KAJ9592012.1"/>
    <property type="molecule type" value="Genomic_DNA"/>
</dbReference>